<dbReference type="SUPFAM" id="SSF52440">
    <property type="entry name" value="PreATP-grasp domain"/>
    <property type="match status" value="1"/>
</dbReference>
<evidence type="ECO:0000256" key="1">
    <source>
        <dbReference type="ARBA" id="ARBA00010871"/>
    </source>
</evidence>
<dbReference type="GO" id="GO:0046872">
    <property type="term" value="F:metal ion binding"/>
    <property type="evidence" value="ECO:0007669"/>
    <property type="project" value="UniProtKB-KW"/>
</dbReference>
<keyword evidence="6" id="KW-0460">Magnesium</keyword>
<comment type="subcellular location">
    <subcellularLocation>
        <location evidence="4">Cytoplasm</location>
    </subcellularLocation>
</comment>
<dbReference type="InterPro" id="IPR005905">
    <property type="entry name" value="D_ala_D_ala"/>
</dbReference>
<dbReference type="PIRSF" id="PIRSF039102">
    <property type="entry name" value="Ddl/VanB"/>
    <property type="match status" value="1"/>
</dbReference>
<dbReference type="Gene3D" id="3.30.1490.20">
    <property type="entry name" value="ATP-grasp fold, A domain"/>
    <property type="match status" value="1"/>
</dbReference>
<dbReference type="Proteomes" id="UP000178723">
    <property type="component" value="Unassembled WGS sequence"/>
</dbReference>
<evidence type="ECO:0000313" key="9">
    <source>
        <dbReference type="EMBL" id="OGL87514.1"/>
    </source>
</evidence>
<organism evidence="9 10">
    <name type="scientific">Candidatus Uhrbacteria bacterium RIFCSPLOWO2_02_FULL_48_12</name>
    <dbReference type="NCBI Taxonomy" id="1802407"/>
    <lineage>
        <taxon>Bacteria</taxon>
        <taxon>Candidatus Uhriibacteriota</taxon>
    </lineage>
</organism>
<dbReference type="UniPathway" id="UPA00219"/>
<dbReference type="GO" id="GO:0008716">
    <property type="term" value="F:D-alanine-D-alanine ligase activity"/>
    <property type="evidence" value="ECO:0007669"/>
    <property type="project" value="UniProtKB-UniRule"/>
</dbReference>
<feature type="binding site" evidence="6">
    <location>
        <position position="296"/>
    </location>
    <ligand>
        <name>Mg(2+)</name>
        <dbReference type="ChEBI" id="CHEBI:18420"/>
        <label>1</label>
    </ligand>
</feature>
<comment type="function">
    <text evidence="4">Cell wall formation.</text>
</comment>
<dbReference type="SUPFAM" id="SSF56059">
    <property type="entry name" value="Glutathione synthetase ATP-binding domain-like"/>
    <property type="match status" value="1"/>
</dbReference>
<dbReference type="GO" id="GO:0005524">
    <property type="term" value="F:ATP binding"/>
    <property type="evidence" value="ECO:0007669"/>
    <property type="project" value="UniProtKB-UniRule"/>
</dbReference>
<comment type="similarity">
    <text evidence="1 4">Belongs to the D-alanine--D-alanine ligase family.</text>
</comment>
<dbReference type="Pfam" id="PF07478">
    <property type="entry name" value="Dala_Dala_lig_C"/>
    <property type="match status" value="1"/>
</dbReference>
<dbReference type="InterPro" id="IPR011761">
    <property type="entry name" value="ATP-grasp"/>
</dbReference>
<feature type="active site" evidence="5">
    <location>
        <position position="186"/>
    </location>
</feature>
<evidence type="ECO:0000256" key="6">
    <source>
        <dbReference type="PIRSR" id="PIRSR039102-3"/>
    </source>
</evidence>
<keyword evidence="4" id="KW-0573">Peptidoglycan synthesis</keyword>
<dbReference type="InterPro" id="IPR013815">
    <property type="entry name" value="ATP_grasp_subdomain_1"/>
</dbReference>
<evidence type="ECO:0000256" key="5">
    <source>
        <dbReference type="PIRSR" id="PIRSR039102-1"/>
    </source>
</evidence>
<name>A0A1F7VBY9_9BACT</name>
<dbReference type="PANTHER" id="PTHR23132">
    <property type="entry name" value="D-ALANINE--D-ALANINE LIGASE"/>
    <property type="match status" value="1"/>
</dbReference>
<comment type="caution">
    <text evidence="9">The sequence shown here is derived from an EMBL/GenBank/DDBJ whole genome shotgun (WGS) entry which is preliminary data.</text>
</comment>
<gene>
    <name evidence="4" type="primary">ddl</name>
    <name evidence="9" type="ORF">A3I40_01165</name>
</gene>
<proteinExistence type="inferred from homology"/>
<dbReference type="GO" id="GO:0005737">
    <property type="term" value="C:cytoplasm"/>
    <property type="evidence" value="ECO:0007669"/>
    <property type="project" value="UniProtKB-SubCell"/>
</dbReference>
<keyword evidence="4" id="KW-0133">Cell shape</keyword>
<keyword evidence="4" id="KW-0963">Cytoplasm</keyword>
<evidence type="ECO:0000313" key="10">
    <source>
        <dbReference type="Proteomes" id="UP000178723"/>
    </source>
</evidence>
<feature type="domain" description="ATP-grasp" evidence="8">
    <location>
        <begin position="138"/>
        <end position="344"/>
    </location>
</feature>
<protein>
    <recommendedName>
        <fullName evidence="4">D-alanine--D-alanine ligase</fullName>
        <ecNumber evidence="4">6.3.2.4</ecNumber>
    </recommendedName>
    <alternativeName>
        <fullName evidence="4">D-Ala-D-Ala ligase</fullName>
    </alternativeName>
    <alternativeName>
        <fullName evidence="4">D-alanylalanine synthetase</fullName>
    </alternativeName>
</protein>
<comment type="cofactor">
    <cofactor evidence="6">
        <name>Mg(2+)</name>
        <dbReference type="ChEBI" id="CHEBI:18420"/>
    </cofactor>
    <cofactor evidence="6">
        <name>Mn(2+)</name>
        <dbReference type="ChEBI" id="CHEBI:29035"/>
    </cofactor>
    <text evidence="6">Binds 2 magnesium or manganese ions per subunit.</text>
</comment>
<dbReference type="GO" id="GO:0071555">
    <property type="term" value="P:cell wall organization"/>
    <property type="evidence" value="ECO:0007669"/>
    <property type="project" value="UniProtKB-KW"/>
</dbReference>
<evidence type="ECO:0000256" key="3">
    <source>
        <dbReference type="ARBA" id="ARBA00023316"/>
    </source>
</evidence>
<keyword evidence="7" id="KW-0547">Nucleotide-binding</keyword>
<feature type="active site" evidence="5">
    <location>
        <position position="21"/>
    </location>
</feature>
<sequence>MDESRPKKIRVGVFFGGRSSEREVSLTGGRHVYQMLDQSRYEPVAIYWDTAGSFWEIPETLVIRNTTKEIEERLTTQAVSRISFENLSLRVDIAFLVTHGKYGDDGCLQGLLELMHLPYTGSGVLAAALGMDKIMSRKLMRQVTGIGLPEYITINHRQWMADQSAIVKMVVDFGFPAVIKPAREGSTFGVSVARAKESLPTALNAAFAFDNNILVERYIKGKEFSCIVIGNDNPEAFIPTETEHQGEIFTYEEKYLPGGSNKITPIRVSDQCIAEIQRQAVLTYQVLGFVGYARIDGFVMQDEQIIITDPNGAASTGMGPSSWTFHQAAAAGFTIPEFLHHLIELGWQAHRRKKGPL</sequence>
<evidence type="ECO:0000259" key="8">
    <source>
        <dbReference type="PROSITE" id="PS50975"/>
    </source>
</evidence>
<dbReference type="GO" id="GO:0009252">
    <property type="term" value="P:peptidoglycan biosynthetic process"/>
    <property type="evidence" value="ECO:0007669"/>
    <property type="project" value="UniProtKB-UniRule"/>
</dbReference>
<reference evidence="9 10" key="1">
    <citation type="journal article" date="2016" name="Nat. Commun.">
        <title>Thousands of microbial genomes shed light on interconnected biogeochemical processes in an aquifer system.</title>
        <authorList>
            <person name="Anantharaman K."/>
            <person name="Brown C.T."/>
            <person name="Hug L.A."/>
            <person name="Sharon I."/>
            <person name="Castelle C.J."/>
            <person name="Probst A.J."/>
            <person name="Thomas B.C."/>
            <person name="Singh A."/>
            <person name="Wilkins M.J."/>
            <person name="Karaoz U."/>
            <person name="Brodie E.L."/>
            <person name="Williams K.H."/>
            <person name="Hubbard S.S."/>
            <person name="Banfield J.F."/>
        </authorList>
    </citation>
    <scope>NUCLEOTIDE SEQUENCE [LARGE SCALE GENOMIC DNA]</scope>
</reference>
<dbReference type="InterPro" id="IPR011095">
    <property type="entry name" value="Dala_Dala_lig_C"/>
</dbReference>
<dbReference type="InterPro" id="IPR011127">
    <property type="entry name" value="Dala_Dala_lig_N"/>
</dbReference>
<dbReference type="InterPro" id="IPR016185">
    <property type="entry name" value="PreATP-grasp_dom_sf"/>
</dbReference>
<dbReference type="GO" id="GO:0008360">
    <property type="term" value="P:regulation of cell shape"/>
    <property type="evidence" value="ECO:0007669"/>
    <property type="project" value="UniProtKB-KW"/>
</dbReference>
<dbReference type="Gene3D" id="3.30.470.20">
    <property type="entry name" value="ATP-grasp fold, B domain"/>
    <property type="match status" value="1"/>
</dbReference>
<comment type="pathway">
    <text evidence="4">Cell wall biogenesis; peptidoglycan biosynthesis.</text>
</comment>
<feature type="active site" evidence="5">
    <location>
        <position position="322"/>
    </location>
</feature>
<keyword evidence="3 4" id="KW-0961">Cell wall biogenesis/degradation</keyword>
<dbReference type="Gene3D" id="3.40.50.20">
    <property type="match status" value="1"/>
</dbReference>
<keyword evidence="7" id="KW-0067">ATP-binding</keyword>
<feature type="binding site" evidence="6">
    <location>
        <position position="311"/>
    </location>
    <ligand>
        <name>Mg(2+)</name>
        <dbReference type="ChEBI" id="CHEBI:18420"/>
        <label>2</label>
    </ligand>
</feature>
<evidence type="ECO:0000256" key="2">
    <source>
        <dbReference type="ARBA" id="ARBA00022598"/>
    </source>
</evidence>
<keyword evidence="6" id="KW-0464">Manganese</keyword>
<dbReference type="PROSITE" id="PS50975">
    <property type="entry name" value="ATP_GRASP"/>
    <property type="match status" value="1"/>
</dbReference>
<dbReference type="EMBL" id="MGEP01000003">
    <property type="protein sequence ID" value="OGL87514.1"/>
    <property type="molecule type" value="Genomic_DNA"/>
</dbReference>
<comment type="catalytic activity">
    <reaction evidence="4">
        <text>2 D-alanine + ATP = D-alanyl-D-alanine + ADP + phosphate + H(+)</text>
        <dbReference type="Rhea" id="RHEA:11224"/>
        <dbReference type="ChEBI" id="CHEBI:15378"/>
        <dbReference type="ChEBI" id="CHEBI:30616"/>
        <dbReference type="ChEBI" id="CHEBI:43474"/>
        <dbReference type="ChEBI" id="CHEBI:57416"/>
        <dbReference type="ChEBI" id="CHEBI:57822"/>
        <dbReference type="ChEBI" id="CHEBI:456216"/>
        <dbReference type="EC" id="6.3.2.4"/>
    </reaction>
</comment>
<dbReference type="AlphaFoldDB" id="A0A1F7VBY9"/>
<keyword evidence="6" id="KW-0479">Metal-binding</keyword>
<dbReference type="PANTHER" id="PTHR23132:SF23">
    <property type="entry name" value="D-ALANINE--D-ALANINE LIGASE B"/>
    <property type="match status" value="1"/>
</dbReference>
<dbReference type="HAMAP" id="MF_00047">
    <property type="entry name" value="Dala_Dala_lig"/>
    <property type="match status" value="1"/>
</dbReference>
<dbReference type="Pfam" id="PF01820">
    <property type="entry name" value="Dala_Dala_lig_N"/>
    <property type="match status" value="1"/>
</dbReference>
<accession>A0A1F7VBY9</accession>
<evidence type="ECO:0000256" key="7">
    <source>
        <dbReference type="PROSITE-ProRule" id="PRU00409"/>
    </source>
</evidence>
<dbReference type="STRING" id="1802407.A3I40_01165"/>
<keyword evidence="2 4" id="KW-0436">Ligase</keyword>
<evidence type="ECO:0000256" key="4">
    <source>
        <dbReference type="HAMAP-Rule" id="MF_00047"/>
    </source>
</evidence>
<dbReference type="EC" id="6.3.2.4" evidence="4"/>